<sequence length="312" mass="34574">MISDSPIRTQGSNLTRDLTLNSPSGTNAKLPKLIYGTAWKKERTADLVYKALKNGFRAIDTAAHPQHYDEEGAGTGIRKAIGEGIIAREDLFIQTKYTPALKLRDMAPYDTDAPLELQVRRSVESSLRNFTIQGHVPPYIDCLILHVPLETHDDTMAVWKALESYVPSSVRHLGISNVTLDGLRVLMMSANIKPAVVQNPWCRQTGYATELREFCMEQGIIFQAFWTLTANSSLMLHEHVLRLANSAQVSKPAAVYSLILGFGNISILDGTTSETHMKEDLAGIDNLGAYADGSGRAVWLEAQEHFKRALCY</sequence>
<dbReference type="PANTHER" id="PTHR11732">
    <property type="entry name" value="ALDO/KETO REDUCTASE"/>
    <property type="match status" value="1"/>
</dbReference>
<protein>
    <submittedName>
        <fullName evidence="4">NAD(P)H-dependent D-xylose reductase-like protein</fullName>
    </submittedName>
</protein>
<dbReference type="InterPro" id="IPR036812">
    <property type="entry name" value="NAD(P)_OxRdtase_dom_sf"/>
</dbReference>
<keyword evidence="5" id="KW-1185">Reference proteome</keyword>
<evidence type="ECO:0000256" key="2">
    <source>
        <dbReference type="SAM" id="MobiDB-lite"/>
    </source>
</evidence>
<reference evidence="5" key="1">
    <citation type="journal article" date="2014" name="Genome Announc.">
        <title>Genome sequence and annotation of Acremonium chrysogenum, producer of the beta-lactam antibiotic cephalosporin C.</title>
        <authorList>
            <person name="Terfehr D."/>
            <person name="Dahlmann T.A."/>
            <person name="Specht T."/>
            <person name="Zadra I."/>
            <person name="Kuernsteiner H."/>
            <person name="Kueck U."/>
        </authorList>
    </citation>
    <scope>NUCLEOTIDE SEQUENCE [LARGE SCALE GENOMIC DNA]</scope>
    <source>
        <strain evidence="5">ATCC 11550 / CBS 779.69 / DSM 880 / IAM 14645 / JCM 23072 / IMI 49137</strain>
    </source>
</reference>
<proteinExistence type="predicted"/>
<accession>A0A086TH57</accession>
<keyword evidence="1" id="KW-0560">Oxidoreductase</keyword>
<organism evidence="4 5">
    <name type="scientific">Hapsidospora chrysogenum (strain ATCC 11550 / CBS 779.69 / DSM 880 / IAM 14645 / JCM 23072 / IMI 49137)</name>
    <name type="common">Acremonium chrysogenum</name>
    <dbReference type="NCBI Taxonomy" id="857340"/>
    <lineage>
        <taxon>Eukaryota</taxon>
        <taxon>Fungi</taxon>
        <taxon>Dikarya</taxon>
        <taxon>Ascomycota</taxon>
        <taxon>Pezizomycotina</taxon>
        <taxon>Sordariomycetes</taxon>
        <taxon>Hypocreomycetidae</taxon>
        <taxon>Hypocreales</taxon>
        <taxon>Bionectriaceae</taxon>
        <taxon>Hapsidospora</taxon>
    </lineage>
</organism>
<evidence type="ECO:0000313" key="4">
    <source>
        <dbReference type="EMBL" id="KFH48689.1"/>
    </source>
</evidence>
<dbReference type="InterPro" id="IPR020471">
    <property type="entry name" value="AKR"/>
</dbReference>
<evidence type="ECO:0000256" key="1">
    <source>
        <dbReference type="ARBA" id="ARBA00023002"/>
    </source>
</evidence>
<evidence type="ECO:0000313" key="5">
    <source>
        <dbReference type="Proteomes" id="UP000029964"/>
    </source>
</evidence>
<gene>
    <name evidence="4" type="ORF">ACRE_005110</name>
</gene>
<dbReference type="HOGENOM" id="CLU_023205_10_1_1"/>
<dbReference type="OrthoDB" id="5357513at2759"/>
<dbReference type="AlphaFoldDB" id="A0A086TH57"/>
<dbReference type="GO" id="GO:0016491">
    <property type="term" value="F:oxidoreductase activity"/>
    <property type="evidence" value="ECO:0007669"/>
    <property type="project" value="UniProtKB-KW"/>
</dbReference>
<dbReference type="SUPFAM" id="SSF51430">
    <property type="entry name" value="NAD(P)-linked oxidoreductase"/>
    <property type="match status" value="1"/>
</dbReference>
<dbReference type="Proteomes" id="UP000029964">
    <property type="component" value="Unassembled WGS sequence"/>
</dbReference>
<name>A0A086TH57_HAPC1</name>
<feature type="domain" description="NADP-dependent oxidoreductase" evidence="3">
    <location>
        <begin position="39"/>
        <end position="228"/>
    </location>
</feature>
<comment type="caution">
    <text evidence="4">The sequence shown here is derived from an EMBL/GenBank/DDBJ whole genome shotgun (WGS) entry which is preliminary data.</text>
</comment>
<evidence type="ECO:0000259" key="3">
    <source>
        <dbReference type="Pfam" id="PF00248"/>
    </source>
</evidence>
<dbReference type="EMBL" id="JPKY01000002">
    <property type="protein sequence ID" value="KFH48689.1"/>
    <property type="molecule type" value="Genomic_DNA"/>
</dbReference>
<dbReference type="STRING" id="857340.A0A086TH57"/>
<dbReference type="CDD" id="cd19071">
    <property type="entry name" value="AKR_AKR1-5-like"/>
    <property type="match status" value="1"/>
</dbReference>
<feature type="region of interest" description="Disordered" evidence="2">
    <location>
        <begin position="1"/>
        <end position="23"/>
    </location>
</feature>
<dbReference type="InterPro" id="IPR023210">
    <property type="entry name" value="NADP_OxRdtase_dom"/>
</dbReference>
<dbReference type="Pfam" id="PF00248">
    <property type="entry name" value="Aldo_ket_red"/>
    <property type="match status" value="1"/>
</dbReference>
<dbReference type="Gene3D" id="3.20.20.100">
    <property type="entry name" value="NADP-dependent oxidoreductase domain"/>
    <property type="match status" value="1"/>
</dbReference>